<dbReference type="RefSeq" id="WP_087584116.1">
    <property type="nucleotide sequence ID" value="NZ_CABMKR010000002.1"/>
</dbReference>
<protein>
    <recommendedName>
        <fullName evidence="4">Lipoprotein</fullName>
    </recommendedName>
</protein>
<dbReference type="PROSITE" id="PS51257">
    <property type="entry name" value="PROKAR_LIPOPROTEIN"/>
    <property type="match status" value="1"/>
</dbReference>
<organism evidence="2 3">
    <name type="scientific">Campylobacter concisus</name>
    <dbReference type="NCBI Taxonomy" id="199"/>
    <lineage>
        <taxon>Bacteria</taxon>
        <taxon>Pseudomonadati</taxon>
        <taxon>Campylobacterota</taxon>
        <taxon>Epsilonproteobacteria</taxon>
        <taxon>Campylobacterales</taxon>
        <taxon>Campylobacteraceae</taxon>
        <taxon>Campylobacter</taxon>
    </lineage>
</organism>
<feature type="chain" id="PRO_5012396119" description="Lipoprotein" evidence="1">
    <location>
        <begin position="20"/>
        <end position="78"/>
    </location>
</feature>
<dbReference type="EMBL" id="NDYO01000002">
    <property type="protein sequence ID" value="OUT12543.1"/>
    <property type="molecule type" value="Genomic_DNA"/>
</dbReference>
<reference evidence="2 3" key="1">
    <citation type="submission" date="2017-04" db="EMBL/GenBank/DDBJ databases">
        <title>Complete genome of Campylobacter concisus ATCC 33237T and draft genomes for an additional eight well characterized C. concisus strains.</title>
        <authorList>
            <person name="Cornelius A.J."/>
            <person name="Miller W.G."/>
            <person name="Lastovica A.J."/>
            <person name="On S.L."/>
            <person name="French N.P."/>
            <person name="Vandenberg O."/>
            <person name="Biggs P.J."/>
        </authorList>
    </citation>
    <scope>NUCLEOTIDE SEQUENCE [LARGE SCALE GENOMIC DNA]</scope>
    <source>
        <strain evidence="2 3">Lasto28.99</strain>
    </source>
</reference>
<evidence type="ECO:0008006" key="4">
    <source>
        <dbReference type="Google" id="ProtNLM"/>
    </source>
</evidence>
<name>A0A1Y5MZ70_9BACT</name>
<evidence type="ECO:0000313" key="2">
    <source>
        <dbReference type="EMBL" id="OUT12543.1"/>
    </source>
</evidence>
<proteinExistence type="predicted"/>
<dbReference type="AlphaFoldDB" id="A0A1Y5MZ70"/>
<evidence type="ECO:0000256" key="1">
    <source>
        <dbReference type="SAM" id="SignalP"/>
    </source>
</evidence>
<feature type="signal peptide" evidence="1">
    <location>
        <begin position="1"/>
        <end position="19"/>
    </location>
</feature>
<dbReference type="Proteomes" id="UP000195967">
    <property type="component" value="Unassembled WGS sequence"/>
</dbReference>
<evidence type="ECO:0000313" key="3">
    <source>
        <dbReference type="Proteomes" id="UP000195967"/>
    </source>
</evidence>
<gene>
    <name evidence="2" type="ORF">B9N62_01855</name>
</gene>
<accession>A0A1Y5MZ70</accession>
<sequence length="78" mass="9185">MIRIWIFCLFVLIFTGCAAKPQTSEPHIVYQEKYVPVKCNAKMPDKPKDDGKFETHKAKMIYYRDCEKKLKQCLGIKE</sequence>
<keyword evidence="1" id="KW-0732">Signal</keyword>
<comment type="caution">
    <text evidence="2">The sequence shown here is derived from an EMBL/GenBank/DDBJ whole genome shotgun (WGS) entry which is preliminary data.</text>
</comment>